<keyword evidence="3" id="KW-0012">Acyltransferase</keyword>
<feature type="transmembrane region" description="Helical" evidence="1">
    <location>
        <begin position="93"/>
        <end position="115"/>
    </location>
</feature>
<dbReference type="RefSeq" id="WP_094097564.1">
    <property type="nucleotide sequence ID" value="NZ_CP021361.1"/>
</dbReference>
<evidence type="ECO:0000313" key="3">
    <source>
        <dbReference type="EMBL" id="ART51309.1"/>
    </source>
</evidence>
<feature type="transmembrane region" description="Helical" evidence="1">
    <location>
        <begin position="51"/>
        <end position="72"/>
    </location>
</feature>
<feature type="transmembrane region" description="Helical" evidence="1">
    <location>
        <begin position="233"/>
        <end position="249"/>
    </location>
</feature>
<dbReference type="GO" id="GO:0016747">
    <property type="term" value="F:acyltransferase activity, transferring groups other than amino-acyl groups"/>
    <property type="evidence" value="ECO:0007669"/>
    <property type="project" value="InterPro"/>
</dbReference>
<dbReference type="PANTHER" id="PTHR23028:SF131">
    <property type="entry name" value="BLR2367 PROTEIN"/>
    <property type="match status" value="1"/>
</dbReference>
<keyword evidence="1" id="KW-1133">Transmembrane helix</keyword>
<name>A0A240U0A7_9BURK</name>
<gene>
    <name evidence="3" type="ORF">CBP34_06020</name>
</gene>
<accession>A0A240U0A7</accession>
<feature type="transmembrane region" description="Helical" evidence="1">
    <location>
        <begin position="293"/>
        <end position="312"/>
    </location>
</feature>
<protein>
    <submittedName>
        <fullName evidence="3">Acyltransferase</fullName>
    </submittedName>
</protein>
<dbReference type="GO" id="GO:0016020">
    <property type="term" value="C:membrane"/>
    <property type="evidence" value="ECO:0007669"/>
    <property type="project" value="TreeGrafter"/>
</dbReference>
<dbReference type="InterPro" id="IPR002656">
    <property type="entry name" value="Acyl_transf_3_dom"/>
</dbReference>
<proteinExistence type="predicted"/>
<organism evidence="3 4">
    <name type="scientific">Acidovorax carolinensis</name>
    <dbReference type="NCBI Taxonomy" id="553814"/>
    <lineage>
        <taxon>Bacteria</taxon>
        <taxon>Pseudomonadati</taxon>
        <taxon>Pseudomonadota</taxon>
        <taxon>Betaproteobacteria</taxon>
        <taxon>Burkholderiales</taxon>
        <taxon>Comamonadaceae</taxon>
        <taxon>Acidovorax</taxon>
    </lineage>
</organism>
<feature type="transmembrane region" description="Helical" evidence="1">
    <location>
        <begin position="148"/>
        <end position="169"/>
    </location>
</feature>
<dbReference type="PANTHER" id="PTHR23028">
    <property type="entry name" value="ACETYLTRANSFERASE"/>
    <property type="match status" value="1"/>
</dbReference>
<keyword evidence="1" id="KW-0472">Membrane</keyword>
<dbReference type="AlphaFoldDB" id="A0A240U0A7"/>
<feature type="transmembrane region" description="Helical" evidence="1">
    <location>
        <begin position="206"/>
        <end position="226"/>
    </location>
</feature>
<feature type="transmembrane region" description="Helical" evidence="1">
    <location>
        <begin position="350"/>
        <end position="372"/>
    </location>
</feature>
<feature type="domain" description="Acyltransferase 3" evidence="2">
    <location>
        <begin position="11"/>
        <end position="332"/>
    </location>
</feature>
<dbReference type="KEGG" id="acin:CBP34_06020"/>
<dbReference type="Proteomes" id="UP000194432">
    <property type="component" value="Chromosome 1"/>
</dbReference>
<feature type="transmembrane region" description="Helical" evidence="1">
    <location>
        <begin position="318"/>
        <end position="338"/>
    </location>
</feature>
<keyword evidence="3" id="KW-0808">Transferase</keyword>
<dbReference type="GO" id="GO:0000271">
    <property type="term" value="P:polysaccharide biosynthetic process"/>
    <property type="evidence" value="ECO:0007669"/>
    <property type="project" value="TreeGrafter"/>
</dbReference>
<sequence>MTSPHSRTPLIDMVKGIACATIVWHHLAFYGPMSDIAQPLAPGLMAWLYDYGRMAVQIFLVLGGYLAASSLAPQGLARFDSASQQIARRFVRLVVPYAVALVLAVVVAALVRSWLDHPSVPGEPSLAQLVANALLLQDIVGEEALSAGVWYVAIDFQLFVGSVLLLTLVRSVCGEGRAHHAAWLGRALVVVGTAASLLVFNREPELDMWALYFLGSYGLGMMAFWAVQTPRRGAWMAVIAVLGAAALALDFRERIALALVTALTLAWALRSARWRQWQGFAPVVRLGQMSYSVFLVHFPVCLLLNAVVSHLWPQAPGWNALGMLAAFTLSLMAGRLLYQRVERHVPSWTTALRWQAGLVGTGMLVAVTASHWG</sequence>
<feature type="transmembrane region" description="Helical" evidence="1">
    <location>
        <begin position="181"/>
        <end position="200"/>
    </location>
</feature>
<evidence type="ECO:0000313" key="4">
    <source>
        <dbReference type="Proteomes" id="UP000194432"/>
    </source>
</evidence>
<dbReference type="EMBL" id="CP021361">
    <property type="protein sequence ID" value="ART51309.1"/>
    <property type="molecule type" value="Genomic_DNA"/>
</dbReference>
<evidence type="ECO:0000256" key="1">
    <source>
        <dbReference type="SAM" id="Phobius"/>
    </source>
</evidence>
<dbReference type="InterPro" id="IPR050879">
    <property type="entry name" value="Acyltransferase_3"/>
</dbReference>
<feature type="transmembrane region" description="Helical" evidence="1">
    <location>
        <begin position="255"/>
        <end position="272"/>
    </location>
</feature>
<dbReference type="Pfam" id="PF01757">
    <property type="entry name" value="Acyl_transf_3"/>
    <property type="match status" value="1"/>
</dbReference>
<keyword evidence="1" id="KW-0812">Transmembrane</keyword>
<evidence type="ECO:0000259" key="2">
    <source>
        <dbReference type="Pfam" id="PF01757"/>
    </source>
</evidence>
<keyword evidence="4" id="KW-1185">Reference proteome</keyword>
<reference evidence="3 4" key="1">
    <citation type="submission" date="2017-05" db="EMBL/GenBank/DDBJ databases">
        <title>Polyphasic characterization of four soil-derived phenanthrene-degrading Acidovorax strains and proposal of Acidovorax phenanthrenivorans sp. nov.</title>
        <authorList>
            <person name="Singleton D.R."/>
            <person name="Lee J."/>
            <person name="Dickey A.N."/>
            <person name="Stroud A."/>
            <person name="Scholl E.H."/>
            <person name="Wright F.A."/>
            <person name="Aitken M.D."/>
        </authorList>
    </citation>
    <scope>NUCLEOTIDE SEQUENCE [LARGE SCALE GENOMIC DNA]</scope>
    <source>
        <strain evidence="3">NA3</strain>
    </source>
</reference>